<dbReference type="SUPFAM" id="SSF48371">
    <property type="entry name" value="ARM repeat"/>
    <property type="match status" value="1"/>
</dbReference>
<dbReference type="InterPro" id="IPR014825">
    <property type="entry name" value="DNA_alkylation"/>
</dbReference>
<dbReference type="Proteomes" id="UP000230859">
    <property type="component" value="Unassembled WGS sequence"/>
</dbReference>
<dbReference type="AlphaFoldDB" id="A0A2H0LR73"/>
<name>A0A2H0LR73_9BACT</name>
<protein>
    <submittedName>
        <fullName evidence="1">DNA alkylation repair protein</fullName>
    </submittedName>
</protein>
<gene>
    <name evidence="1" type="ORF">COV74_02640</name>
</gene>
<sequence length="237" mass="27573">MSLQTVKRLLRKKSNVRKARLLQGFFKTGPGEYGEGDLFLGVTVPAIRLIAESFSGLSRQAIHRLMRSRIHEERLTGLLILVRQYEQASTSAEENLIYRFYLARTHLVNNWDLVDLTAPNIVGSHLLSKSNRQALDALARSRNLWKRRIAVVATFAFIRHGQFKDTLRLSRLLLNDQHDLMHKAVGWMLREVGKRDSKVLETFLKKHYHDIPRTALRYAIERFPQTKRLAYLKGKRM</sequence>
<dbReference type="InterPro" id="IPR016024">
    <property type="entry name" value="ARM-type_fold"/>
</dbReference>
<dbReference type="Gene3D" id="1.25.10.90">
    <property type="match status" value="1"/>
</dbReference>
<dbReference type="CDD" id="cd06561">
    <property type="entry name" value="AlkD_like"/>
    <property type="match status" value="1"/>
</dbReference>
<dbReference type="PANTHER" id="PTHR34070:SF1">
    <property type="entry name" value="DNA ALKYLATION REPAIR PROTEIN"/>
    <property type="match status" value="1"/>
</dbReference>
<accession>A0A2H0LR73</accession>
<evidence type="ECO:0000313" key="2">
    <source>
        <dbReference type="Proteomes" id="UP000230859"/>
    </source>
</evidence>
<dbReference type="EMBL" id="PCVY01000023">
    <property type="protein sequence ID" value="PIQ86940.1"/>
    <property type="molecule type" value="Genomic_DNA"/>
</dbReference>
<comment type="caution">
    <text evidence="1">The sequence shown here is derived from an EMBL/GenBank/DDBJ whole genome shotgun (WGS) entry which is preliminary data.</text>
</comment>
<dbReference type="PANTHER" id="PTHR34070">
    <property type="entry name" value="ARMADILLO-TYPE FOLD"/>
    <property type="match status" value="1"/>
</dbReference>
<dbReference type="Pfam" id="PF08713">
    <property type="entry name" value="DNA_alkylation"/>
    <property type="match status" value="1"/>
</dbReference>
<reference evidence="1 2" key="1">
    <citation type="submission" date="2017-09" db="EMBL/GenBank/DDBJ databases">
        <title>Depth-based differentiation of microbial function through sediment-hosted aquifers and enrichment of novel symbionts in the deep terrestrial subsurface.</title>
        <authorList>
            <person name="Probst A.J."/>
            <person name="Ladd B."/>
            <person name="Jarett J.K."/>
            <person name="Geller-Mcgrath D.E."/>
            <person name="Sieber C.M."/>
            <person name="Emerson J.B."/>
            <person name="Anantharaman K."/>
            <person name="Thomas B.C."/>
            <person name="Malmstrom R."/>
            <person name="Stieglmeier M."/>
            <person name="Klingl A."/>
            <person name="Woyke T."/>
            <person name="Ryan C.M."/>
            <person name="Banfield J.F."/>
        </authorList>
    </citation>
    <scope>NUCLEOTIDE SEQUENCE [LARGE SCALE GENOMIC DNA]</scope>
    <source>
        <strain evidence="1">CG11_big_fil_rev_8_21_14_0_20_45_26</strain>
    </source>
</reference>
<organism evidence="1 2">
    <name type="scientific">Candidatus Abzuiibacterium crystallinum</name>
    <dbReference type="NCBI Taxonomy" id="1974748"/>
    <lineage>
        <taxon>Bacteria</taxon>
        <taxon>Pseudomonadati</taxon>
        <taxon>Candidatus Omnitrophota</taxon>
        <taxon>Candidatus Abzuiibacterium</taxon>
    </lineage>
</organism>
<evidence type="ECO:0000313" key="1">
    <source>
        <dbReference type="EMBL" id="PIQ86940.1"/>
    </source>
</evidence>
<proteinExistence type="predicted"/>